<feature type="domain" description="C2H2-type" evidence="14">
    <location>
        <begin position="177"/>
        <end position="204"/>
    </location>
</feature>
<evidence type="ECO:0000313" key="16">
    <source>
        <dbReference type="Proteomes" id="UP000264800"/>
    </source>
</evidence>
<dbReference type="OMA" id="NPHEWAS"/>
<dbReference type="FunFam" id="3.30.160.60:FF:000508">
    <property type="entry name" value="Myeloid zinc finger 1"/>
    <property type="match status" value="1"/>
</dbReference>
<dbReference type="FunFam" id="3.30.160.60:FF:000097">
    <property type="entry name" value="Zinc finger protein"/>
    <property type="match status" value="1"/>
</dbReference>
<feature type="domain" description="C2H2-type" evidence="14">
    <location>
        <begin position="317"/>
        <end position="344"/>
    </location>
</feature>
<accession>A0A3Q3F4J7</accession>
<dbReference type="SUPFAM" id="SSF57667">
    <property type="entry name" value="beta-beta-alpha zinc fingers"/>
    <property type="match status" value="5"/>
</dbReference>
<reference evidence="15" key="1">
    <citation type="submission" date="2025-08" db="UniProtKB">
        <authorList>
            <consortium name="Ensembl"/>
        </authorList>
    </citation>
    <scope>IDENTIFICATION</scope>
</reference>
<evidence type="ECO:0000256" key="12">
    <source>
        <dbReference type="PROSITE-ProRule" id="PRU00042"/>
    </source>
</evidence>
<keyword evidence="8" id="KW-0805">Transcription regulation</keyword>
<dbReference type="PANTHER" id="PTHR24394">
    <property type="entry name" value="ZINC FINGER PROTEIN"/>
    <property type="match status" value="1"/>
</dbReference>
<proteinExistence type="inferred from homology"/>
<feature type="domain" description="C2H2-type" evidence="14">
    <location>
        <begin position="289"/>
        <end position="316"/>
    </location>
</feature>
<evidence type="ECO:0000256" key="1">
    <source>
        <dbReference type="ARBA" id="ARBA00003767"/>
    </source>
</evidence>
<dbReference type="PANTHER" id="PTHR24394:SF29">
    <property type="entry name" value="MYONEURIN"/>
    <property type="match status" value="1"/>
</dbReference>
<dbReference type="Ensembl" id="ENSKMAT00000008637.1">
    <property type="protein sequence ID" value="ENSKMAP00000008507.1"/>
    <property type="gene ID" value="ENSKMAG00000006392.1"/>
</dbReference>
<protein>
    <recommendedName>
        <fullName evidence="14">C2H2-type domain-containing protein</fullName>
    </recommendedName>
</protein>
<dbReference type="FunFam" id="3.30.160.60:FF:000478">
    <property type="entry name" value="Zinc finger protein 133"/>
    <property type="match status" value="1"/>
</dbReference>
<dbReference type="SMART" id="SM00355">
    <property type="entry name" value="ZnF_C2H2"/>
    <property type="match status" value="9"/>
</dbReference>
<dbReference type="InterPro" id="IPR036236">
    <property type="entry name" value="Znf_C2H2_sf"/>
</dbReference>
<feature type="domain" description="C2H2-type" evidence="14">
    <location>
        <begin position="149"/>
        <end position="176"/>
    </location>
</feature>
<evidence type="ECO:0000313" key="15">
    <source>
        <dbReference type="Ensembl" id="ENSKMAP00000008507.1"/>
    </source>
</evidence>
<feature type="domain" description="C2H2-type" evidence="14">
    <location>
        <begin position="233"/>
        <end position="260"/>
    </location>
</feature>
<feature type="compositionally biased region" description="Polar residues" evidence="13">
    <location>
        <begin position="138"/>
        <end position="149"/>
    </location>
</feature>
<dbReference type="GO" id="GO:0003677">
    <property type="term" value="F:DNA binding"/>
    <property type="evidence" value="ECO:0007669"/>
    <property type="project" value="UniProtKB-KW"/>
</dbReference>
<evidence type="ECO:0000256" key="10">
    <source>
        <dbReference type="ARBA" id="ARBA00023163"/>
    </source>
</evidence>
<feature type="domain" description="C2H2-type" evidence="14">
    <location>
        <begin position="345"/>
        <end position="372"/>
    </location>
</feature>
<keyword evidence="5" id="KW-0677">Repeat</keyword>
<dbReference type="FunFam" id="3.30.160.60:FF:000557">
    <property type="entry name" value="zinc finger and SCAN domain-containing protein 29"/>
    <property type="match status" value="1"/>
</dbReference>
<keyword evidence="9" id="KW-0238">DNA-binding</keyword>
<dbReference type="AlphaFoldDB" id="A0A3Q3F4J7"/>
<evidence type="ECO:0000256" key="8">
    <source>
        <dbReference type="ARBA" id="ARBA00023015"/>
    </source>
</evidence>
<feature type="domain" description="C2H2-type" evidence="14">
    <location>
        <begin position="373"/>
        <end position="400"/>
    </location>
</feature>
<dbReference type="InterPro" id="IPR013087">
    <property type="entry name" value="Znf_C2H2_type"/>
</dbReference>
<dbReference type="GO" id="GO:0008270">
    <property type="term" value="F:zinc ion binding"/>
    <property type="evidence" value="ECO:0007669"/>
    <property type="project" value="UniProtKB-KW"/>
</dbReference>
<keyword evidence="6 12" id="KW-0863">Zinc-finger</keyword>
<dbReference type="FunFam" id="3.30.160.60:FF:000706">
    <property type="entry name" value="Zinc finger protein"/>
    <property type="match status" value="1"/>
</dbReference>
<dbReference type="GO" id="GO:0000981">
    <property type="term" value="F:DNA-binding transcription factor activity, RNA polymerase II-specific"/>
    <property type="evidence" value="ECO:0007669"/>
    <property type="project" value="TreeGrafter"/>
</dbReference>
<comment type="function">
    <text evidence="1">May be involved in transcriptional regulation.</text>
</comment>
<feature type="region of interest" description="Disordered" evidence="13">
    <location>
        <begin position="108"/>
        <end position="149"/>
    </location>
</feature>
<evidence type="ECO:0000259" key="14">
    <source>
        <dbReference type="PROSITE" id="PS50157"/>
    </source>
</evidence>
<keyword evidence="10" id="KW-0804">Transcription</keyword>
<keyword evidence="11" id="KW-0539">Nucleus</keyword>
<evidence type="ECO:0000256" key="3">
    <source>
        <dbReference type="ARBA" id="ARBA00006991"/>
    </source>
</evidence>
<dbReference type="FunFam" id="3.30.160.60:FF:000912">
    <property type="entry name" value="Zinc finger protein 660"/>
    <property type="match status" value="1"/>
</dbReference>
<name>A0A3Q3F4J7_KRYMA</name>
<dbReference type="FunFam" id="3.30.160.60:FF:003287">
    <property type="entry name" value="Zgc:113343"/>
    <property type="match status" value="1"/>
</dbReference>
<dbReference type="Gene3D" id="3.30.160.60">
    <property type="entry name" value="Classic Zinc Finger"/>
    <property type="match status" value="9"/>
</dbReference>
<dbReference type="PROSITE" id="PS50157">
    <property type="entry name" value="ZINC_FINGER_C2H2_2"/>
    <property type="match status" value="9"/>
</dbReference>
<organism evidence="15 16">
    <name type="scientific">Kryptolebias marmoratus</name>
    <name type="common">Mangrove killifish</name>
    <name type="synonym">Rivulus marmoratus</name>
    <dbReference type="NCBI Taxonomy" id="37003"/>
    <lineage>
        <taxon>Eukaryota</taxon>
        <taxon>Metazoa</taxon>
        <taxon>Chordata</taxon>
        <taxon>Craniata</taxon>
        <taxon>Vertebrata</taxon>
        <taxon>Euteleostomi</taxon>
        <taxon>Actinopterygii</taxon>
        <taxon>Neopterygii</taxon>
        <taxon>Teleostei</taxon>
        <taxon>Neoteleostei</taxon>
        <taxon>Acanthomorphata</taxon>
        <taxon>Ovalentaria</taxon>
        <taxon>Atherinomorphae</taxon>
        <taxon>Cyprinodontiformes</taxon>
        <taxon>Rivulidae</taxon>
        <taxon>Kryptolebias</taxon>
    </lineage>
</organism>
<evidence type="ECO:0000256" key="4">
    <source>
        <dbReference type="ARBA" id="ARBA00022723"/>
    </source>
</evidence>
<evidence type="ECO:0000256" key="2">
    <source>
        <dbReference type="ARBA" id="ARBA00004123"/>
    </source>
</evidence>
<evidence type="ECO:0000256" key="7">
    <source>
        <dbReference type="ARBA" id="ARBA00022833"/>
    </source>
</evidence>
<dbReference type="GO" id="GO:0005634">
    <property type="term" value="C:nucleus"/>
    <property type="evidence" value="ECO:0007669"/>
    <property type="project" value="UniProtKB-SubCell"/>
</dbReference>
<evidence type="ECO:0000256" key="6">
    <source>
        <dbReference type="ARBA" id="ARBA00022771"/>
    </source>
</evidence>
<evidence type="ECO:0000256" key="11">
    <source>
        <dbReference type="ARBA" id="ARBA00023242"/>
    </source>
</evidence>
<dbReference type="Pfam" id="PF00096">
    <property type="entry name" value="zf-C2H2"/>
    <property type="match status" value="9"/>
</dbReference>
<sequence>MNLSLSLKSFQEICLYFKYEPWTSLEGEQLGVKEETDATGFTVPLKSEDDEEKPLLSQLHQHQAEDNQIKLEADGEDCGGAEISRNTDLNTRDLGSCSSETEVIEDGSQGHCSQLEHLSDSGSKTKNRKKNWKESRSLKSGRNSVSKPFSCSECGKEYVYNRSLQRHKTIQTRQKSFRCDDCGKTFNRKGTLQTHMRIHTGEKPFSCDLCGLRFSDRSVLNRHNRIHTGQKTFGCGVCGQRFRNKTNVTTHMRIHTGEKPFSCGLCGLRFSDRSALNRHKRIHTGQKTFPCDLCGQKFNRKANLNSHMRIHTGEKPIPCDVCGQRFRYKTNLNTHMKIHTGEKPFPCDSCEQRFRHKISLNMHMKIHTGQKPYSCGVCGQQFSEKRNINKHVRIHPGNEAVIYTLGERRQMSTFGHVNHIRSRTIGERTRICKTFLKVQSSNGGPSGTLWQKIQKS</sequence>
<evidence type="ECO:0000256" key="9">
    <source>
        <dbReference type="ARBA" id="ARBA00023125"/>
    </source>
</evidence>
<dbReference type="Proteomes" id="UP000264800">
    <property type="component" value="Unplaced"/>
</dbReference>
<evidence type="ECO:0000256" key="5">
    <source>
        <dbReference type="ARBA" id="ARBA00022737"/>
    </source>
</evidence>
<evidence type="ECO:0000256" key="13">
    <source>
        <dbReference type="SAM" id="MobiDB-lite"/>
    </source>
</evidence>
<keyword evidence="16" id="KW-1185">Reference proteome</keyword>
<keyword evidence="4" id="KW-0479">Metal-binding</keyword>
<dbReference type="GO" id="GO:0042802">
    <property type="term" value="F:identical protein binding"/>
    <property type="evidence" value="ECO:0007669"/>
    <property type="project" value="UniProtKB-ARBA"/>
</dbReference>
<feature type="domain" description="C2H2-type" evidence="14">
    <location>
        <begin position="261"/>
        <end position="288"/>
    </location>
</feature>
<reference evidence="15" key="2">
    <citation type="submission" date="2025-09" db="UniProtKB">
        <authorList>
            <consortium name="Ensembl"/>
        </authorList>
    </citation>
    <scope>IDENTIFICATION</scope>
</reference>
<dbReference type="FunFam" id="3.30.160.60:FF:002343">
    <property type="entry name" value="Zinc finger protein 33A"/>
    <property type="match status" value="1"/>
</dbReference>
<feature type="domain" description="C2H2-type" evidence="14">
    <location>
        <begin position="205"/>
        <end position="232"/>
    </location>
</feature>
<comment type="similarity">
    <text evidence="3">Belongs to the krueppel C2H2-type zinc-finger protein family.</text>
</comment>
<dbReference type="FunFam" id="3.30.160.60:FF:000512">
    <property type="entry name" value="zinc finger protein 197 isoform X1"/>
    <property type="match status" value="1"/>
</dbReference>
<keyword evidence="7" id="KW-0862">Zinc</keyword>
<dbReference type="GeneTree" id="ENSGT00950000182774"/>
<dbReference type="PROSITE" id="PS00028">
    <property type="entry name" value="ZINC_FINGER_C2H2_1"/>
    <property type="match status" value="8"/>
</dbReference>
<comment type="subcellular location">
    <subcellularLocation>
        <location evidence="2">Nucleus</location>
    </subcellularLocation>
</comment>